<protein>
    <submittedName>
        <fullName evidence="3">Protein TolB</fullName>
    </submittedName>
</protein>
<feature type="chain" id="PRO_5012171316" evidence="2">
    <location>
        <begin position="26"/>
        <end position="431"/>
    </location>
</feature>
<evidence type="ECO:0000313" key="3">
    <source>
        <dbReference type="EMBL" id="SBW01356.1"/>
    </source>
</evidence>
<dbReference type="EMBL" id="FLUQ01000001">
    <property type="protein sequence ID" value="SBW01356.1"/>
    <property type="molecule type" value="Genomic_DNA"/>
</dbReference>
<gene>
    <name evidence="3" type="primary">tolB</name>
    <name evidence="3" type="ORF">KL86DPRO_11950</name>
</gene>
<comment type="similarity">
    <text evidence="1">Belongs to the TolB family.</text>
</comment>
<dbReference type="InterPro" id="IPR011042">
    <property type="entry name" value="6-blade_b-propeller_TolB-like"/>
</dbReference>
<accession>A0A212JPH1</accession>
<dbReference type="PANTHER" id="PTHR36842:SF1">
    <property type="entry name" value="PROTEIN TOLB"/>
    <property type="match status" value="1"/>
</dbReference>
<reference evidence="3" key="1">
    <citation type="submission" date="2016-04" db="EMBL/GenBank/DDBJ databases">
        <authorList>
            <person name="Evans L.H."/>
            <person name="Alamgir A."/>
            <person name="Owens N."/>
            <person name="Weber N.D."/>
            <person name="Virtaneva K."/>
            <person name="Barbian K."/>
            <person name="Babar A."/>
            <person name="Rosenke K."/>
        </authorList>
    </citation>
    <scope>NUCLEOTIDE SEQUENCE</scope>
    <source>
        <strain evidence="3">86</strain>
    </source>
</reference>
<dbReference type="PROSITE" id="PS51257">
    <property type="entry name" value="PROKAR_LIPOPROTEIN"/>
    <property type="match status" value="1"/>
</dbReference>
<dbReference type="InterPro" id="IPR011659">
    <property type="entry name" value="WD40"/>
</dbReference>
<name>A0A212JPH1_9DELT</name>
<evidence type="ECO:0000256" key="2">
    <source>
        <dbReference type="SAM" id="SignalP"/>
    </source>
</evidence>
<dbReference type="Pfam" id="PF07676">
    <property type="entry name" value="PD40"/>
    <property type="match status" value="4"/>
</dbReference>
<proteinExistence type="inferred from homology"/>
<dbReference type="AlphaFoldDB" id="A0A212JPH1"/>
<organism evidence="3">
    <name type="scientific">uncultured delta proteobacterium</name>
    <dbReference type="NCBI Taxonomy" id="34034"/>
    <lineage>
        <taxon>Bacteria</taxon>
        <taxon>Deltaproteobacteria</taxon>
        <taxon>environmental samples</taxon>
    </lineage>
</organism>
<feature type="signal peptide" evidence="2">
    <location>
        <begin position="1"/>
        <end position="25"/>
    </location>
</feature>
<dbReference type="SUPFAM" id="SSF69304">
    <property type="entry name" value="Tricorn protease N-terminal domain"/>
    <property type="match status" value="1"/>
</dbReference>
<sequence length="431" mass="46722">MVRRIAGMCFFIFCLSFACVFSASAATPTSTDWVTNPQLRVRIAVAPPIGSGTAPAQVDQFLQENLSFLPFATLVDQRAVPGGAAQNVASGPELDLRRFQLAGAHMLITTAWKGNVVELRSFDVTTGKFVFGNSYANVTANTAGDAADAFCADFMKALTGSGEFFRSTLAFAKTAGKTKKDIWSVRPTGRNLRRLTNMPGDALSPSWSRDGRFVIFSHVDVRTHGLGVWDSQTGQVQRIRFPGNTVIGPCFMPNNKVAVSLSTGKNPGIFLLDHQFRRESTIENSASIDVSPSVDASGTKMAFVSSRMGNPHIFLKDLRTGAVRRITYEGKYNTEPSISPDGTLVVFSRMVDGRHRIFVHDLVKQTESQISFGPGSDEQPAFAPDNYFIAFASTRSGVKRLYLTTRNGGDARLVPTGDGDAAFPAWGPVPK</sequence>
<evidence type="ECO:0000256" key="1">
    <source>
        <dbReference type="ARBA" id="ARBA00009820"/>
    </source>
</evidence>
<dbReference type="PANTHER" id="PTHR36842">
    <property type="entry name" value="PROTEIN TOLB HOMOLOG"/>
    <property type="match status" value="1"/>
</dbReference>
<dbReference type="Gene3D" id="3.40.50.10070">
    <property type="entry name" value="TolB, N-terminal domain"/>
    <property type="match status" value="1"/>
</dbReference>
<keyword evidence="2" id="KW-0732">Signal</keyword>
<dbReference type="Gene3D" id="2.120.10.30">
    <property type="entry name" value="TolB, C-terminal domain"/>
    <property type="match status" value="2"/>
</dbReference>